<evidence type="ECO:0000313" key="1">
    <source>
        <dbReference type="EMBL" id="KAG8441472.1"/>
    </source>
</evidence>
<dbReference type="AlphaFoldDB" id="A0A8T2JAT3"/>
<keyword evidence="2" id="KW-1185">Reference proteome</keyword>
<reference evidence="1" key="1">
    <citation type="thesis" date="2020" institute="ProQuest LLC" country="789 East Eisenhower Parkway, Ann Arbor, MI, USA">
        <title>Comparative Genomics and Chromosome Evolution.</title>
        <authorList>
            <person name="Mudd A.B."/>
        </authorList>
    </citation>
    <scope>NUCLEOTIDE SEQUENCE</scope>
    <source>
        <strain evidence="1">Female2</strain>
        <tissue evidence="1">Blood</tissue>
    </source>
</reference>
<protein>
    <submittedName>
        <fullName evidence="1">Uncharacterized protein</fullName>
    </submittedName>
</protein>
<dbReference type="Proteomes" id="UP000812440">
    <property type="component" value="Chromosome 3"/>
</dbReference>
<gene>
    <name evidence="1" type="ORF">GDO86_007001</name>
</gene>
<accession>A0A8T2JAT3</accession>
<proteinExistence type="predicted"/>
<dbReference type="EMBL" id="JAACNH010000006">
    <property type="protein sequence ID" value="KAG8441472.1"/>
    <property type="molecule type" value="Genomic_DNA"/>
</dbReference>
<evidence type="ECO:0000313" key="2">
    <source>
        <dbReference type="Proteomes" id="UP000812440"/>
    </source>
</evidence>
<sequence length="79" mass="9335">MQQMISLCRKKRVISESGCPLYIHISSGRASCGHRLWNAVDYNTKNPPYRLYRTAQDHIPPNIKHRSDICYRHLDHLWS</sequence>
<comment type="caution">
    <text evidence="1">The sequence shown here is derived from an EMBL/GenBank/DDBJ whole genome shotgun (WGS) entry which is preliminary data.</text>
</comment>
<organism evidence="1 2">
    <name type="scientific">Hymenochirus boettgeri</name>
    <name type="common">Congo dwarf clawed frog</name>
    <dbReference type="NCBI Taxonomy" id="247094"/>
    <lineage>
        <taxon>Eukaryota</taxon>
        <taxon>Metazoa</taxon>
        <taxon>Chordata</taxon>
        <taxon>Craniata</taxon>
        <taxon>Vertebrata</taxon>
        <taxon>Euteleostomi</taxon>
        <taxon>Amphibia</taxon>
        <taxon>Batrachia</taxon>
        <taxon>Anura</taxon>
        <taxon>Pipoidea</taxon>
        <taxon>Pipidae</taxon>
        <taxon>Pipinae</taxon>
        <taxon>Hymenochirus</taxon>
    </lineage>
</organism>
<name>A0A8T2JAT3_9PIPI</name>